<dbReference type="STRING" id="1419482.SAMN05444266_10624"/>
<evidence type="ECO:0000313" key="2">
    <source>
        <dbReference type="Proteomes" id="UP000184420"/>
    </source>
</evidence>
<protein>
    <submittedName>
        <fullName evidence="1">Uncharacterized protein</fullName>
    </submittedName>
</protein>
<reference evidence="1 2" key="1">
    <citation type="submission" date="2016-11" db="EMBL/GenBank/DDBJ databases">
        <authorList>
            <person name="Jaros S."/>
            <person name="Januszkiewicz K."/>
            <person name="Wedrychowicz H."/>
        </authorList>
    </citation>
    <scope>NUCLEOTIDE SEQUENCE [LARGE SCALE GENOMIC DNA]</scope>
    <source>
        <strain evidence="1 2">DSM 27406</strain>
    </source>
</reference>
<keyword evidence="2" id="KW-1185">Reference proteome</keyword>
<accession>A0A1M7F7M4</accession>
<sequence>MRKLGNLKAIRNSGYYLIRPDSVRKTNVQIIRNSAKIEL</sequence>
<gene>
    <name evidence="1" type="ORF">SAMN05444266_10624</name>
</gene>
<organism evidence="1 2">
    <name type="scientific">Chitinophaga jiangningensis</name>
    <dbReference type="NCBI Taxonomy" id="1419482"/>
    <lineage>
        <taxon>Bacteria</taxon>
        <taxon>Pseudomonadati</taxon>
        <taxon>Bacteroidota</taxon>
        <taxon>Chitinophagia</taxon>
        <taxon>Chitinophagales</taxon>
        <taxon>Chitinophagaceae</taxon>
        <taxon>Chitinophaga</taxon>
    </lineage>
</organism>
<evidence type="ECO:0000313" key="1">
    <source>
        <dbReference type="EMBL" id="SHL99973.1"/>
    </source>
</evidence>
<dbReference type="EMBL" id="FRBL01000006">
    <property type="protein sequence ID" value="SHL99973.1"/>
    <property type="molecule type" value="Genomic_DNA"/>
</dbReference>
<dbReference type="Proteomes" id="UP000184420">
    <property type="component" value="Unassembled WGS sequence"/>
</dbReference>
<proteinExistence type="predicted"/>
<dbReference type="AlphaFoldDB" id="A0A1M7F7M4"/>
<name>A0A1M7F7M4_9BACT</name>